<sequence length="128" mass="13537">MPVLFRDLVSSVARLTGLHGEEARAVTEVAVIALARSVPEPGRGRLLAVLPGDMAAFLPLARPPSDRTDEDVVRELARLGRRAPAQARAEAMAVYASLCEHDPGLAGELDLPGGLAALFTRPRPAPAR</sequence>
<dbReference type="EMBL" id="PVZC01000001">
    <property type="protein sequence ID" value="PRY02209.1"/>
    <property type="molecule type" value="Genomic_DNA"/>
</dbReference>
<dbReference type="Pfam" id="PF10025">
    <property type="entry name" value="DUF2267"/>
    <property type="match status" value="1"/>
</dbReference>
<accession>A0A2T0QE60</accession>
<proteinExistence type="predicted"/>
<evidence type="ECO:0000313" key="2">
    <source>
        <dbReference type="Proteomes" id="UP000237846"/>
    </source>
</evidence>
<comment type="caution">
    <text evidence="1">The sequence shown here is derived from an EMBL/GenBank/DDBJ whole genome shotgun (WGS) entry which is preliminary data.</text>
</comment>
<gene>
    <name evidence="1" type="ORF">CLV72_101810</name>
</gene>
<reference evidence="1 2" key="1">
    <citation type="submission" date="2018-03" db="EMBL/GenBank/DDBJ databases">
        <title>Genomic Encyclopedia of Archaeal and Bacterial Type Strains, Phase II (KMG-II): from individual species to whole genera.</title>
        <authorList>
            <person name="Goeker M."/>
        </authorList>
    </citation>
    <scope>NUCLEOTIDE SEQUENCE [LARGE SCALE GENOMIC DNA]</scope>
    <source>
        <strain evidence="1 2">DSM 45601</strain>
    </source>
</reference>
<name>A0A2T0QE60_9ACTN</name>
<dbReference type="AlphaFoldDB" id="A0A2T0QE60"/>
<organism evidence="1 2">
    <name type="scientific">Allonocardiopsis opalescens</name>
    <dbReference type="NCBI Taxonomy" id="1144618"/>
    <lineage>
        <taxon>Bacteria</taxon>
        <taxon>Bacillati</taxon>
        <taxon>Actinomycetota</taxon>
        <taxon>Actinomycetes</taxon>
        <taxon>Streptosporangiales</taxon>
        <taxon>Allonocardiopsis</taxon>
    </lineage>
</organism>
<evidence type="ECO:0000313" key="1">
    <source>
        <dbReference type="EMBL" id="PRY02209.1"/>
    </source>
</evidence>
<keyword evidence="2" id="KW-1185">Reference proteome</keyword>
<dbReference type="Proteomes" id="UP000237846">
    <property type="component" value="Unassembled WGS sequence"/>
</dbReference>
<dbReference type="InterPro" id="IPR018727">
    <property type="entry name" value="DUF2267"/>
</dbReference>
<protein>
    <submittedName>
        <fullName evidence="1">Uncharacterized protein DUF2267</fullName>
    </submittedName>
</protein>